<dbReference type="EMBL" id="JBHSBU010000001">
    <property type="protein sequence ID" value="MFC4160260.1"/>
    <property type="molecule type" value="Genomic_DNA"/>
</dbReference>
<evidence type="ECO:0000256" key="2">
    <source>
        <dbReference type="ARBA" id="ARBA00022803"/>
    </source>
</evidence>
<dbReference type="Proteomes" id="UP001595791">
    <property type="component" value="Unassembled WGS sequence"/>
</dbReference>
<dbReference type="InterPro" id="IPR051012">
    <property type="entry name" value="CellSynth/LPSAsmb/PSIAsmb"/>
</dbReference>
<dbReference type="Pfam" id="PF14559">
    <property type="entry name" value="TPR_19"/>
    <property type="match status" value="1"/>
</dbReference>
<evidence type="ECO:0000256" key="3">
    <source>
        <dbReference type="PROSITE-ProRule" id="PRU00339"/>
    </source>
</evidence>
<evidence type="ECO:0000256" key="1">
    <source>
        <dbReference type="ARBA" id="ARBA00022737"/>
    </source>
</evidence>
<keyword evidence="1" id="KW-0677">Repeat</keyword>
<accession>A0ABV8MSE7</accession>
<organism evidence="7 8">
    <name type="scientific">Chitinimonas lacunae</name>
    <dbReference type="NCBI Taxonomy" id="1963018"/>
    <lineage>
        <taxon>Bacteria</taxon>
        <taxon>Pseudomonadati</taxon>
        <taxon>Pseudomonadota</taxon>
        <taxon>Betaproteobacteria</taxon>
        <taxon>Neisseriales</taxon>
        <taxon>Chitinibacteraceae</taxon>
        <taxon>Chitinimonas</taxon>
    </lineage>
</organism>
<name>A0ABV8MSE7_9NEIS</name>
<keyword evidence="2 3" id="KW-0802">TPR repeat</keyword>
<evidence type="ECO:0000313" key="7">
    <source>
        <dbReference type="EMBL" id="MFC4160260.1"/>
    </source>
</evidence>
<dbReference type="PROSITE" id="PS50005">
    <property type="entry name" value="TPR"/>
    <property type="match status" value="1"/>
</dbReference>
<feature type="signal peptide" evidence="6">
    <location>
        <begin position="1"/>
        <end position="30"/>
    </location>
</feature>
<feature type="chain" id="PRO_5045652635" evidence="6">
    <location>
        <begin position="31"/>
        <end position="602"/>
    </location>
</feature>
<keyword evidence="8" id="KW-1185">Reference proteome</keyword>
<dbReference type="SMART" id="SM00028">
    <property type="entry name" value="TPR"/>
    <property type="match status" value="5"/>
</dbReference>
<gene>
    <name evidence="7" type="ORF">ACFOW7_13010</name>
</gene>
<reference evidence="8" key="1">
    <citation type="journal article" date="2019" name="Int. J. Syst. Evol. Microbiol.">
        <title>The Global Catalogue of Microorganisms (GCM) 10K type strain sequencing project: providing services to taxonomists for standard genome sequencing and annotation.</title>
        <authorList>
            <consortium name="The Broad Institute Genomics Platform"/>
            <consortium name="The Broad Institute Genome Sequencing Center for Infectious Disease"/>
            <person name="Wu L."/>
            <person name="Ma J."/>
        </authorList>
    </citation>
    <scope>NUCLEOTIDE SEQUENCE [LARGE SCALE GENOMIC DNA]</scope>
    <source>
        <strain evidence="8">LMG 29894</strain>
    </source>
</reference>
<evidence type="ECO:0000256" key="5">
    <source>
        <dbReference type="SAM" id="MobiDB-lite"/>
    </source>
</evidence>
<dbReference type="RefSeq" id="WP_378164901.1">
    <property type="nucleotide sequence ID" value="NZ_JBHSBU010000001.1"/>
</dbReference>
<dbReference type="InterPro" id="IPR006311">
    <property type="entry name" value="TAT_signal"/>
</dbReference>
<dbReference type="InterPro" id="IPR011990">
    <property type="entry name" value="TPR-like_helical_dom_sf"/>
</dbReference>
<proteinExistence type="predicted"/>
<dbReference type="InterPro" id="IPR019734">
    <property type="entry name" value="TPR_rpt"/>
</dbReference>
<protein>
    <submittedName>
        <fullName evidence="7">Tetratricopeptide repeat protein</fullName>
    </submittedName>
</protein>
<feature type="compositionally biased region" description="Low complexity" evidence="5">
    <location>
        <begin position="28"/>
        <end position="47"/>
    </location>
</feature>
<comment type="caution">
    <text evidence="7">The sequence shown here is derived from an EMBL/GenBank/DDBJ whole genome shotgun (WGS) entry which is preliminary data.</text>
</comment>
<dbReference type="PROSITE" id="PS51318">
    <property type="entry name" value="TAT"/>
    <property type="match status" value="1"/>
</dbReference>
<feature type="coiled-coil region" evidence="4">
    <location>
        <begin position="463"/>
        <end position="518"/>
    </location>
</feature>
<dbReference type="SUPFAM" id="SSF48452">
    <property type="entry name" value="TPR-like"/>
    <property type="match status" value="2"/>
</dbReference>
<feature type="compositionally biased region" description="Low complexity" evidence="5">
    <location>
        <begin position="55"/>
        <end position="67"/>
    </location>
</feature>
<keyword evidence="6" id="KW-0732">Signal</keyword>
<feature type="region of interest" description="Disordered" evidence="5">
    <location>
        <begin position="28"/>
        <end position="73"/>
    </location>
</feature>
<feature type="repeat" description="TPR" evidence="3">
    <location>
        <begin position="454"/>
        <end position="487"/>
    </location>
</feature>
<dbReference type="PROSITE" id="PS51257">
    <property type="entry name" value="PROKAR_LIPOPROTEIN"/>
    <property type="match status" value="1"/>
</dbReference>
<evidence type="ECO:0000256" key="6">
    <source>
        <dbReference type="SAM" id="SignalP"/>
    </source>
</evidence>
<sequence>MPIAPFRRAMLTLSVLAALAGCATVPAAPAAKPSAPAPAAQAAPQPEEAVEETADSAPAPTAEAEPANNYPKQPLTPELLYKILVGDLAHQRGQGGLAVQAWLEVAKQSGDPRAARRAMEVAYGAGQMELAIEAAKLWRDTDQAAGLLPRQTMLTLLLRAKRTDEAVAELLAVLNAKPDDTPSLLLQLHTLWNNHVDAKEALRLTQLVAGHYPQHPESQLAIALSAQSAGQNEVALAAVDRALAMKPDWESAIVYRARLLDSKTGTAALDYLRATSKSQPGLKEVRTALARELVEAKQYIEARDVFAALGRTDPTEIEYAVGEALAAMQGRDYPGAERAFQRALTLNPKQPAVLHYYLGIAAEEQWRMEDAIKYYAQVEDGEYAAQANTRLARAYAKLGRRDEAFATSAQLPVHTEADQIAKVQVEAQVFRELRELDRARATLDEGLTRFADNPELLYDRSLILEMQGRIEEAERDLRRYIERNPDNALGLNALGYTLANRTQRFDEAEKLIRQALEREPENPVILDSMGWLEFRRGNINEAIKWLGRAFAAMPDPEIAAHYGEALWHANRRSEARKIWAAGSKLDPRHEVLAETMQRLTKQ</sequence>
<dbReference type="Gene3D" id="1.25.40.10">
    <property type="entry name" value="Tetratricopeptide repeat domain"/>
    <property type="match status" value="3"/>
</dbReference>
<dbReference type="Pfam" id="PF13432">
    <property type="entry name" value="TPR_16"/>
    <property type="match status" value="2"/>
</dbReference>
<dbReference type="PANTHER" id="PTHR45586">
    <property type="entry name" value="TPR REPEAT-CONTAINING PROTEIN PA4667"/>
    <property type="match status" value="1"/>
</dbReference>
<keyword evidence="4" id="KW-0175">Coiled coil</keyword>
<evidence type="ECO:0000313" key="8">
    <source>
        <dbReference type="Proteomes" id="UP001595791"/>
    </source>
</evidence>
<evidence type="ECO:0000256" key="4">
    <source>
        <dbReference type="SAM" id="Coils"/>
    </source>
</evidence>
<dbReference type="PANTHER" id="PTHR45586:SF16">
    <property type="entry name" value="DOMAIN PROTEIN, PUTATIVE-RELATED"/>
    <property type="match status" value="1"/>
</dbReference>